<name>A0A6G0X6P7_9STRA</name>
<proteinExistence type="predicted"/>
<dbReference type="EMBL" id="VJMJ01000094">
    <property type="protein sequence ID" value="KAF0735662.1"/>
    <property type="molecule type" value="Genomic_DNA"/>
</dbReference>
<comment type="caution">
    <text evidence="1">The sequence shown here is derived from an EMBL/GenBank/DDBJ whole genome shotgun (WGS) entry which is preliminary data.</text>
</comment>
<dbReference type="AlphaFoldDB" id="A0A6G0X6P7"/>
<protein>
    <submittedName>
        <fullName evidence="1">Uncharacterized protein</fullName>
    </submittedName>
</protein>
<sequence length="118" mass="12891">MAGKDCGQIPQAHQALPATWIALDIGRLSQQAARTKNGNIKRLKQVCCIGSVVRRAIVKNQNGWTGTTIGKFPFSKLNEPVTSAFSTQQSSSTYVSSTLYTSAAEQWKARQDFTSILK</sequence>
<gene>
    <name evidence="1" type="ORF">Ae201684_007979</name>
</gene>
<organism evidence="1 2">
    <name type="scientific">Aphanomyces euteiches</name>
    <dbReference type="NCBI Taxonomy" id="100861"/>
    <lineage>
        <taxon>Eukaryota</taxon>
        <taxon>Sar</taxon>
        <taxon>Stramenopiles</taxon>
        <taxon>Oomycota</taxon>
        <taxon>Saprolegniomycetes</taxon>
        <taxon>Saprolegniales</taxon>
        <taxon>Verrucalvaceae</taxon>
        <taxon>Aphanomyces</taxon>
    </lineage>
</organism>
<accession>A0A6G0X6P7</accession>
<reference evidence="1 2" key="1">
    <citation type="submission" date="2019-07" db="EMBL/GenBank/DDBJ databases">
        <title>Genomics analysis of Aphanomyces spp. identifies a new class of oomycete effector associated with host adaptation.</title>
        <authorList>
            <person name="Gaulin E."/>
        </authorList>
    </citation>
    <scope>NUCLEOTIDE SEQUENCE [LARGE SCALE GENOMIC DNA]</scope>
    <source>
        <strain evidence="1 2">ATCC 201684</strain>
    </source>
</reference>
<keyword evidence="2" id="KW-1185">Reference proteome</keyword>
<evidence type="ECO:0000313" key="1">
    <source>
        <dbReference type="EMBL" id="KAF0735662.1"/>
    </source>
</evidence>
<dbReference type="Proteomes" id="UP000481153">
    <property type="component" value="Unassembled WGS sequence"/>
</dbReference>
<evidence type="ECO:0000313" key="2">
    <source>
        <dbReference type="Proteomes" id="UP000481153"/>
    </source>
</evidence>